<feature type="binding site" evidence="9">
    <location>
        <position position="83"/>
    </location>
    <ligand>
        <name>[4Fe-4S] cluster</name>
        <dbReference type="ChEBI" id="CHEBI:49883"/>
    </ligand>
</feature>
<organism evidence="10 11">
    <name type="scientific">Candidatus Pullibacteroides excrementavium</name>
    <dbReference type="NCBI Taxonomy" id="2840905"/>
    <lineage>
        <taxon>Bacteria</taxon>
        <taxon>Pseudomonadati</taxon>
        <taxon>Bacteroidota</taxon>
        <taxon>Bacteroidia</taxon>
        <taxon>Bacteroidales</taxon>
        <taxon>Candidatus Pullibacteroides</taxon>
    </lineage>
</organism>
<comment type="pathway">
    <text evidence="1 9">Cofactor biosynthesis; NAD(+) biosynthesis; quinolinate from iminoaspartate: step 1/1.</text>
</comment>
<dbReference type="Pfam" id="PF02445">
    <property type="entry name" value="NadA"/>
    <property type="match status" value="1"/>
</dbReference>
<dbReference type="EMBL" id="JADIMZ010000158">
    <property type="protein sequence ID" value="MBO8433627.1"/>
    <property type="molecule type" value="Genomic_DNA"/>
</dbReference>
<dbReference type="HAMAP" id="MF_00568">
    <property type="entry name" value="NadA_type2"/>
    <property type="match status" value="1"/>
</dbReference>
<dbReference type="GO" id="GO:0046872">
    <property type="term" value="F:metal ion binding"/>
    <property type="evidence" value="ECO:0007669"/>
    <property type="project" value="UniProtKB-KW"/>
</dbReference>
<evidence type="ECO:0000256" key="9">
    <source>
        <dbReference type="HAMAP-Rule" id="MF_00568"/>
    </source>
</evidence>
<keyword evidence="6 9" id="KW-0479">Metal-binding</keyword>
<evidence type="ECO:0000313" key="11">
    <source>
        <dbReference type="Proteomes" id="UP000823612"/>
    </source>
</evidence>
<reference evidence="10" key="1">
    <citation type="submission" date="2020-10" db="EMBL/GenBank/DDBJ databases">
        <authorList>
            <person name="Gilroy R."/>
        </authorList>
    </citation>
    <scope>NUCLEOTIDE SEQUENCE</scope>
    <source>
        <strain evidence="10">2889</strain>
    </source>
</reference>
<comment type="function">
    <text evidence="9">Catalyzes the condensation of iminoaspartate with dihydroxyacetone phosphate to form quinolinate.</text>
</comment>
<dbReference type="InterPro" id="IPR023066">
    <property type="entry name" value="Quinolinate_synth_type2"/>
</dbReference>
<feature type="binding site" evidence="9">
    <location>
        <position position="21"/>
    </location>
    <ligand>
        <name>iminosuccinate</name>
        <dbReference type="ChEBI" id="CHEBI:77875"/>
    </ligand>
</feature>
<dbReference type="Gene3D" id="3.40.50.10800">
    <property type="entry name" value="NadA-like"/>
    <property type="match status" value="3"/>
</dbReference>
<dbReference type="PANTHER" id="PTHR30573">
    <property type="entry name" value="QUINOLINATE SYNTHETASE A"/>
    <property type="match status" value="1"/>
</dbReference>
<reference evidence="10" key="2">
    <citation type="journal article" date="2021" name="PeerJ">
        <title>Extensive microbial diversity within the chicken gut microbiome revealed by metagenomics and culture.</title>
        <authorList>
            <person name="Gilroy R."/>
            <person name="Ravi A."/>
            <person name="Getino M."/>
            <person name="Pursley I."/>
            <person name="Horton D.L."/>
            <person name="Alikhan N.F."/>
            <person name="Baker D."/>
            <person name="Gharbi K."/>
            <person name="Hall N."/>
            <person name="Watson M."/>
            <person name="Adriaenssens E.M."/>
            <person name="Foster-Nyarko E."/>
            <person name="Jarju S."/>
            <person name="Secka A."/>
            <person name="Antonio M."/>
            <person name="Oren A."/>
            <person name="Chaudhuri R.R."/>
            <person name="La Ragione R."/>
            <person name="Hildebrand F."/>
            <person name="Pallen M.J."/>
        </authorList>
    </citation>
    <scope>NUCLEOTIDE SEQUENCE</scope>
    <source>
        <strain evidence="10">2889</strain>
    </source>
</reference>
<dbReference type="Proteomes" id="UP000823612">
    <property type="component" value="Unassembled WGS sequence"/>
</dbReference>
<comment type="similarity">
    <text evidence="9">Belongs to the quinolinate synthase family. Type 2 subfamily.</text>
</comment>
<proteinExistence type="inferred from homology"/>
<keyword evidence="9" id="KW-0963">Cytoplasm</keyword>
<keyword evidence="5 9" id="KW-0808">Transferase</keyword>
<dbReference type="NCBIfam" id="TIGR00550">
    <property type="entry name" value="nadA"/>
    <property type="match status" value="1"/>
</dbReference>
<feature type="binding site" evidence="9">
    <location>
        <position position="169"/>
    </location>
    <ligand>
        <name>[4Fe-4S] cluster</name>
        <dbReference type="ChEBI" id="CHEBI:49883"/>
    </ligand>
</feature>
<keyword evidence="3 9" id="KW-0004">4Fe-4S</keyword>
<feature type="binding site" evidence="9">
    <location>
        <begin position="109"/>
        <end position="111"/>
    </location>
    <ligand>
        <name>iminosuccinate</name>
        <dbReference type="ChEBI" id="CHEBI:77875"/>
    </ligand>
</feature>
<sequence length="305" mass="33892">MDFAVEIAKLKKEKNAVILAHYYQIPEIQDLADFIGDSLALARKAMETEADIIVFAGVHFMAETAKILNPNRKVLLPDMSAGCSLADACNAEELAKMKQDFPDHKIISYVNCSAKVKCLSDIICTSGNALKIVESFPKEEKILFVPDKNLGGYINRTTGRNMKLWPGSCQIHDILNAEKVLKLKIAKPHAKVIAHPECNAAVLEIADFIGSTAAMLNFIVQDSSQEYIVATETGILHQMQKLCPQKKFFVASNDETCACNDCPFMKLNTVEKLYNCLRDESPELVLDPETIEQARKPIEAMLRLS</sequence>
<feature type="binding site" evidence="9">
    <location>
        <position position="126"/>
    </location>
    <ligand>
        <name>iminosuccinate</name>
        <dbReference type="ChEBI" id="CHEBI:77875"/>
    </ligand>
</feature>
<evidence type="ECO:0000256" key="5">
    <source>
        <dbReference type="ARBA" id="ARBA00022679"/>
    </source>
</evidence>
<feature type="binding site" evidence="9">
    <location>
        <position position="262"/>
    </location>
    <ligand>
        <name>[4Fe-4S] cluster</name>
        <dbReference type="ChEBI" id="CHEBI:49883"/>
    </ligand>
</feature>
<feature type="binding site" evidence="9">
    <location>
        <position position="212"/>
    </location>
    <ligand>
        <name>iminosuccinate</name>
        <dbReference type="ChEBI" id="CHEBI:77875"/>
    </ligand>
</feature>
<dbReference type="GO" id="GO:0034628">
    <property type="term" value="P:'de novo' NAD+ biosynthetic process from L-aspartate"/>
    <property type="evidence" value="ECO:0007669"/>
    <property type="project" value="TreeGrafter"/>
</dbReference>
<feature type="binding site" evidence="9">
    <location>
        <begin position="195"/>
        <end position="197"/>
    </location>
    <ligand>
        <name>iminosuccinate</name>
        <dbReference type="ChEBI" id="CHEBI:77875"/>
    </ligand>
</feature>
<evidence type="ECO:0000256" key="1">
    <source>
        <dbReference type="ARBA" id="ARBA00005065"/>
    </source>
</evidence>
<accession>A0A9D9H388</accession>
<name>A0A9D9H388_9BACT</name>
<evidence type="ECO:0000256" key="6">
    <source>
        <dbReference type="ARBA" id="ARBA00022723"/>
    </source>
</evidence>
<dbReference type="AlphaFoldDB" id="A0A9D9H388"/>
<dbReference type="SUPFAM" id="SSF142754">
    <property type="entry name" value="NadA-like"/>
    <property type="match status" value="1"/>
</dbReference>
<comment type="caution">
    <text evidence="10">The sequence shown here is derived from an EMBL/GenBank/DDBJ whole genome shotgun (WGS) entry which is preliminary data.</text>
</comment>
<dbReference type="PANTHER" id="PTHR30573:SF0">
    <property type="entry name" value="QUINOLINATE SYNTHASE, CHLOROPLASTIC"/>
    <property type="match status" value="1"/>
</dbReference>
<keyword evidence="4 9" id="KW-0662">Pyridine nucleotide biosynthesis</keyword>
<feature type="binding site" evidence="9">
    <location>
        <position position="38"/>
    </location>
    <ligand>
        <name>iminosuccinate</name>
        <dbReference type="ChEBI" id="CHEBI:77875"/>
    </ligand>
</feature>
<comment type="catalytic activity">
    <reaction evidence="9">
        <text>iminosuccinate + dihydroxyacetone phosphate = quinolinate + phosphate + 2 H2O + H(+)</text>
        <dbReference type="Rhea" id="RHEA:25888"/>
        <dbReference type="ChEBI" id="CHEBI:15377"/>
        <dbReference type="ChEBI" id="CHEBI:15378"/>
        <dbReference type="ChEBI" id="CHEBI:29959"/>
        <dbReference type="ChEBI" id="CHEBI:43474"/>
        <dbReference type="ChEBI" id="CHEBI:57642"/>
        <dbReference type="ChEBI" id="CHEBI:77875"/>
        <dbReference type="EC" id="2.5.1.72"/>
    </reaction>
</comment>
<evidence type="ECO:0000256" key="8">
    <source>
        <dbReference type="ARBA" id="ARBA00023014"/>
    </source>
</evidence>
<evidence type="ECO:0000256" key="7">
    <source>
        <dbReference type="ARBA" id="ARBA00023004"/>
    </source>
</evidence>
<comment type="subcellular location">
    <subcellularLocation>
        <location evidence="9">Cytoplasm</location>
    </subcellularLocation>
</comment>
<evidence type="ECO:0000256" key="3">
    <source>
        <dbReference type="ARBA" id="ARBA00022485"/>
    </source>
</evidence>
<dbReference type="InterPro" id="IPR036094">
    <property type="entry name" value="NadA_sf"/>
</dbReference>
<dbReference type="EC" id="2.5.1.72" evidence="2 9"/>
<protein>
    <recommendedName>
        <fullName evidence="2 9">Quinolinate synthase</fullName>
        <ecNumber evidence="2 9">2.5.1.72</ecNumber>
    </recommendedName>
</protein>
<dbReference type="InterPro" id="IPR003473">
    <property type="entry name" value="NadA"/>
</dbReference>
<evidence type="ECO:0000256" key="4">
    <source>
        <dbReference type="ARBA" id="ARBA00022642"/>
    </source>
</evidence>
<gene>
    <name evidence="9 10" type="primary">nadA</name>
    <name evidence="10" type="ORF">IAB08_10110</name>
</gene>
<evidence type="ECO:0000256" key="2">
    <source>
        <dbReference type="ARBA" id="ARBA00012669"/>
    </source>
</evidence>
<dbReference type="NCBIfam" id="NF006879">
    <property type="entry name" value="PRK09375.1-4"/>
    <property type="match status" value="1"/>
</dbReference>
<keyword evidence="8 9" id="KW-0411">Iron-sulfur</keyword>
<dbReference type="GO" id="GO:0005829">
    <property type="term" value="C:cytosol"/>
    <property type="evidence" value="ECO:0007669"/>
    <property type="project" value="TreeGrafter"/>
</dbReference>
<dbReference type="GO" id="GO:0008987">
    <property type="term" value="F:quinolinate synthetase A activity"/>
    <property type="evidence" value="ECO:0007669"/>
    <property type="project" value="UniProtKB-UniRule"/>
</dbReference>
<comment type="cofactor">
    <cofactor evidence="9">
        <name>[4Fe-4S] cluster</name>
        <dbReference type="ChEBI" id="CHEBI:49883"/>
    </cofactor>
    <text evidence="9">Binds 1 [4Fe-4S] cluster per subunit.</text>
</comment>
<evidence type="ECO:0000313" key="10">
    <source>
        <dbReference type="EMBL" id="MBO8433627.1"/>
    </source>
</evidence>
<dbReference type="NCBIfam" id="NF006878">
    <property type="entry name" value="PRK09375.1-2"/>
    <property type="match status" value="1"/>
</dbReference>
<dbReference type="GO" id="GO:0051539">
    <property type="term" value="F:4 iron, 4 sulfur cluster binding"/>
    <property type="evidence" value="ECO:0007669"/>
    <property type="project" value="UniProtKB-KW"/>
</dbReference>
<keyword evidence="7 9" id="KW-0408">Iron</keyword>